<accession>A0A4U5M2V7</accession>
<gene>
    <name evidence="1" type="ORF">L596_026933</name>
</gene>
<comment type="caution">
    <text evidence="1">The sequence shown here is derived from an EMBL/GenBank/DDBJ whole genome shotgun (WGS) entry which is preliminary data.</text>
</comment>
<reference evidence="1 2" key="1">
    <citation type="journal article" date="2015" name="Genome Biol.">
        <title>Comparative genomics of Steinernema reveals deeply conserved gene regulatory networks.</title>
        <authorList>
            <person name="Dillman A.R."/>
            <person name="Macchietto M."/>
            <person name="Porter C.F."/>
            <person name="Rogers A."/>
            <person name="Williams B."/>
            <person name="Antoshechkin I."/>
            <person name="Lee M.M."/>
            <person name="Goodwin Z."/>
            <person name="Lu X."/>
            <person name="Lewis E.E."/>
            <person name="Goodrich-Blair H."/>
            <person name="Stock S.P."/>
            <person name="Adams B.J."/>
            <person name="Sternberg P.W."/>
            <person name="Mortazavi A."/>
        </authorList>
    </citation>
    <scope>NUCLEOTIDE SEQUENCE [LARGE SCALE GENOMIC DNA]</scope>
    <source>
        <strain evidence="1 2">ALL</strain>
    </source>
</reference>
<reference evidence="1 2" key="2">
    <citation type="journal article" date="2019" name="G3 (Bethesda)">
        <title>Hybrid Assembly of the Genome of the Entomopathogenic Nematode Steinernema carpocapsae Identifies the X-Chromosome.</title>
        <authorList>
            <person name="Serra L."/>
            <person name="Macchietto M."/>
            <person name="Macias-Munoz A."/>
            <person name="McGill C.J."/>
            <person name="Rodriguez I.M."/>
            <person name="Rodriguez B."/>
            <person name="Murad R."/>
            <person name="Mortazavi A."/>
        </authorList>
    </citation>
    <scope>NUCLEOTIDE SEQUENCE [LARGE SCALE GENOMIC DNA]</scope>
    <source>
        <strain evidence="1 2">ALL</strain>
    </source>
</reference>
<organism evidence="1 2">
    <name type="scientific">Steinernema carpocapsae</name>
    <name type="common">Entomopathogenic nematode</name>
    <dbReference type="NCBI Taxonomy" id="34508"/>
    <lineage>
        <taxon>Eukaryota</taxon>
        <taxon>Metazoa</taxon>
        <taxon>Ecdysozoa</taxon>
        <taxon>Nematoda</taxon>
        <taxon>Chromadorea</taxon>
        <taxon>Rhabditida</taxon>
        <taxon>Tylenchina</taxon>
        <taxon>Panagrolaimomorpha</taxon>
        <taxon>Strongyloidoidea</taxon>
        <taxon>Steinernematidae</taxon>
        <taxon>Steinernema</taxon>
    </lineage>
</organism>
<sequence length="66" mass="7811">MPLYGLYHRCSKSFQRKAPQSVFVVTASCHFDLSRPAQPKVWLIVRFIRCMVSFFQLDQFDTEQQP</sequence>
<name>A0A4U5M2V7_STECR</name>
<evidence type="ECO:0000313" key="2">
    <source>
        <dbReference type="Proteomes" id="UP000298663"/>
    </source>
</evidence>
<dbReference type="AlphaFoldDB" id="A0A4U5M2V7"/>
<keyword evidence="2" id="KW-1185">Reference proteome</keyword>
<protein>
    <submittedName>
        <fullName evidence="1">Uncharacterized protein</fullName>
    </submittedName>
</protein>
<dbReference type="Proteomes" id="UP000298663">
    <property type="component" value="Unassembled WGS sequence"/>
</dbReference>
<evidence type="ECO:0000313" key="1">
    <source>
        <dbReference type="EMBL" id="TKR63050.1"/>
    </source>
</evidence>
<dbReference type="EMBL" id="AZBU02000010">
    <property type="protein sequence ID" value="TKR63050.1"/>
    <property type="molecule type" value="Genomic_DNA"/>
</dbReference>
<proteinExistence type="predicted"/>